<dbReference type="InterPro" id="IPR006091">
    <property type="entry name" value="Acyl-CoA_Oxase/DH_mid-dom"/>
</dbReference>
<dbReference type="GO" id="GO:0003995">
    <property type="term" value="F:acyl-CoA dehydrogenase activity"/>
    <property type="evidence" value="ECO:0007669"/>
    <property type="project" value="InterPro"/>
</dbReference>
<keyword evidence="4 5" id="KW-0274">FAD</keyword>
<comment type="cofactor">
    <cofactor evidence="1 5">
        <name>FAD</name>
        <dbReference type="ChEBI" id="CHEBI:57692"/>
    </cofactor>
</comment>
<dbReference type="InterPro" id="IPR037069">
    <property type="entry name" value="AcylCoA_DH/ox_N_sf"/>
</dbReference>
<dbReference type="InterPro" id="IPR006089">
    <property type="entry name" value="Acyl-CoA_DH_CS"/>
</dbReference>
<dbReference type="Gene3D" id="2.40.110.10">
    <property type="entry name" value="Butyryl-CoA Dehydrogenase, subunit A, domain 2"/>
    <property type="match status" value="1"/>
</dbReference>
<dbReference type="InterPro" id="IPR009075">
    <property type="entry name" value="AcylCo_DH/oxidase_C"/>
</dbReference>
<sequence>MTTIDRRDIDFLLHEVLDLDGLFARPRFADHDRGSVAAMLDTAEKLAADHFLPHAAKLDANEPSFDGETVHIIPEVKQALDAYCAAGFMAAHADYALGGMQLPHTVSLAVSAFFSAANISTAGYPFLTRAAANVIAKFGTEGQKAAFLGPMLEGRYFGTMALTEPGAGSGLADLKTAAVPAADGTYLITGNKIFISAGEHGLSENIVHLVLARIKGAPAGVKGISLFIVPKLLGDGRRNDVRLAGLIHKMGYRGTTSTMLNFGEGGGATGYLVGEAHRGLGYMFHMMNEARVGVGLGAAVLGYAGYRVALDYARTRLQGRPPRAKDPGLPPVPIVEHADVKRMLLASKAYVEGALALCLLGSRLVDDSETAATPAARDRAFQLLDLLTPVIKSWPSQYGLAANDLAIQVHGGYGYTREYPVERLYRDNRLNPIHEGTFGIQSLDLLGRKILGDQGKALALLAEEMFATINAAPPSLSEEAGALGGAIALVSETVAVLGRAAAGNRLDEALANSAVFLELMGHVVVAWLWLRMAIAAEAGIGAAAGDAAAFLDGKRRACRYFFRWELPKIRPQAALLQSLDQTCAEMPDAAFG</sequence>
<dbReference type="Pfam" id="PF02771">
    <property type="entry name" value="Acyl-CoA_dh_N"/>
    <property type="match status" value="1"/>
</dbReference>
<keyword evidence="3 5" id="KW-0285">Flavoprotein</keyword>
<dbReference type="InterPro" id="IPR052166">
    <property type="entry name" value="Diverse_Acyl-CoA_DH"/>
</dbReference>
<dbReference type="Proteomes" id="UP000246077">
    <property type="component" value="Unassembled WGS sequence"/>
</dbReference>
<feature type="domain" description="Acyl-CoA oxidase/dehydrogenase middle" evidence="7">
    <location>
        <begin position="160"/>
        <end position="262"/>
    </location>
</feature>
<accession>A0A317E6J0</accession>
<dbReference type="AlphaFoldDB" id="A0A317E6J0"/>
<dbReference type="Pfam" id="PF00441">
    <property type="entry name" value="Acyl-CoA_dh_1"/>
    <property type="match status" value="1"/>
</dbReference>
<name>A0A317E6J0_9PROT</name>
<dbReference type="RefSeq" id="WP_109920514.1">
    <property type="nucleotide sequence ID" value="NZ_QGLF01000002.1"/>
</dbReference>
<evidence type="ECO:0000259" key="8">
    <source>
        <dbReference type="Pfam" id="PF02771"/>
    </source>
</evidence>
<keyword evidence="5" id="KW-0560">Oxidoreductase</keyword>
<feature type="domain" description="Acyl-CoA dehydrogenase/oxidase N-terminal" evidence="8">
    <location>
        <begin position="38"/>
        <end position="154"/>
    </location>
</feature>
<comment type="caution">
    <text evidence="10">The sequence shown here is derived from an EMBL/GenBank/DDBJ whole genome shotgun (WGS) entry which is preliminary data.</text>
</comment>
<dbReference type="SUPFAM" id="SSF56645">
    <property type="entry name" value="Acyl-CoA dehydrogenase NM domain-like"/>
    <property type="match status" value="1"/>
</dbReference>
<evidence type="ECO:0000313" key="11">
    <source>
        <dbReference type="Proteomes" id="UP000246077"/>
    </source>
</evidence>
<keyword evidence="11" id="KW-1185">Reference proteome</keyword>
<evidence type="ECO:0000256" key="5">
    <source>
        <dbReference type="RuleBase" id="RU362125"/>
    </source>
</evidence>
<evidence type="ECO:0000256" key="3">
    <source>
        <dbReference type="ARBA" id="ARBA00022630"/>
    </source>
</evidence>
<comment type="similarity">
    <text evidence="2 5">Belongs to the acyl-CoA dehydrogenase family.</text>
</comment>
<organism evidence="10 11">
    <name type="scientific">Zavarzinia compransoris</name>
    <dbReference type="NCBI Taxonomy" id="1264899"/>
    <lineage>
        <taxon>Bacteria</taxon>
        <taxon>Pseudomonadati</taxon>
        <taxon>Pseudomonadota</taxon>
        <taxon>Alphaproteobacteria</taxon>
        <taxon>Rhodospirillales</taxon>
        <taxon>Zavarziniaceae</taxon>
        <taxon>Zavarzinia</taxon>
    </lineage>
</organism>
<dbReference type="PROSITE" id="PS00073">
    <property type="entry name" value="ACYL_COA_DH_2"/>
    <property type="match status" value="1"/>
</dbReference>
<dbReference type="PANTHER" id="PTHR42803">
    <property type="entry name" value="ACYL-COA DEHYDROGENASE"/>
    <property type="match status" value="1"/>
</dbReference>
<reference evidence="11" key="1">
    <citation type="submission" date="2018-05" db="EMBL/GenBank/DDBJ databases">
        <title>Zavarzinia sp. HR-AS.</title>
        <authorList>
            <person name="Lee Y."/>
            <person name="Jeon C.O."/>
        </authorList>
    </citation>
    <scope>NUCLEOTIDE SEQUENCE [LARGE SCALE GENOMIC DNA]</scope>
    <source>
        <strain evidence="11">DSM 1231</strain>
    </source>
</reference>
<evidence type="ECO:0000313" key="10">
    <source>
        <dbReference type="EMBL" id="PWR21870.1"/>
    </source>
</evidence>
<feature type="domain" description="Acetyl-CoA dehydrogenase-like C-terminal" evidence="9">
    <location>
        <begin position="462"/>
        <end position="587"/>
    </location>
</feature>
<dbReference type="Gene3D" id="1.20.140.10">
    <property type="entry name" value="Butyryl-CoA Dehydrogenase, subunit A, domain 3"/>
    <property type="match status" value="1"/>
</dbReference>
<dbReference type="InterPro" id="IPR013786">
    <property type="entry name" value="AcylCoA_DH/ox_N"/>
</dbReference>
<evidence type="ECO:0000259" key="6">
    <source>
        <dbReference type="Pfam" id="PF00441"/>
    </source>
</evidence>
<evidence type="ECO:0000256" key="4">
    <source>
        <dbReference type="ARBA" id="ARBA00022827"/>
    </source>
</evidence>
<dbReference type="PANTHER" id="PTHR42803:SF3">
    <property type="entry name" value="ACYL-COA DEHYDROGENASE-RELATED"/>
    <property type="match status" value="1"/>
</dbReference>
<dbReference type="InterPro" id="IPR025878">
    <property type="entry name" value="Acyl-CoA_dh-like_C_dom"/>
</dbReference>
<dbReference type="Gene3D" id="1.10.540.10">
    <property type="entry name" value="Acyl-CoA dehydrogenase/oxidase, N-terminal domain"/>
    <property type="match status" value="1"/>
</dbReference>
<protein>
    <submittedName>
        <fullName evidence="10">Acyl-CoA dehydrogenase</fullName>
    </submittedName>
</protein>
<gene>
    <name evidence="10" type="ORF">DKG75_07760</name>
</gene>
<evidence type="ECO:0000256" key="2">
    <source>
        <dbReference type="ARBA" id="ARBA00009347"/>
    </source>
</evidence>
<dbReference type="OrthoDB" id="5510711at2"/>
<dbReference type="GO" id="GO:0050660">
    <property type="term" value="F:flavin adenine dinucleotide binding"/>
    <property type="evidence" value="ECO:0007669"/>
    <property type="project" value="InterPro"/>
</dbReference>
<dbReference type="Pfam" id="PF12806">
    <property type="entry name" value="Acyl-CoA_dh_C"/>
    <property type="match status" value="1"/>
</dbReference>
<feature type="domain" description="Acyl-CoA dehydrogenase/oxidase C-terminal" evidence="6">
    <location>
        <begin position="278"/>
        <end position="443"/>
    </location>
</feature>
<dbReference type="SUPFAM" id="SSF47203">
    <property type="entry name" value="Acyl-CoA dehydrogenase C-terminal domain-like"/>
    <property type="match status" value="1"/>
</dbReference>
<dbReference type="InterPro" id="IPR036250">
    <property type="entry name" value="AcylCo_DH-like_C"/>
</dbReference>
<proteinExistence type="inferred from homology"/>
<evidence type="ECO:0000256" key="1">
    <source>
        <dbReference type="ARBA" id="ARBA00001974"/>
    </source>
</evidence>
<dbReference type="Pfam" id="PF02770">
    <property type="entry name" value="Acyl-CoA_dh_M"/>
    <property type="match status" value="1"/>
</dbReference>
<evidence type="ECO:0000259" key="9">
    <source>
        <dbReference type="Pfam" id="PF12806"/>
    </source>
</evidence>
<dbReference type="EMBL" id="QGLF01000002">
    <property type="protein sequence ID" value="PWR21870.1"/>
    <property type="molecule type" value="Genomic_DNA"/>
</dbReference>
<dbReference type="InterPro" id="IPR009100">
    <property type="entry name" value="AcylCoA_DH/oxidase_NM_dom_sf"/>
</dbReference>
<evidence type="ECO:0000259" key="7">
    <source>
        <dbReference type="Pfam" id="PF02770"/>
    </source>
</evidence>
<dbReference type="InterPro" id="IPR046373">
    <property type="entry name" value="Acyl-CoA_Oxase/DH_mid-dom_sf"/>
</dbReference>